<reference evidence="8 9" key="1">
    <citation type="submission" date="2018-08" db="EMBL/GenBank/DDBJ databases">
        <title>Diversity &amp; Physiological Properties of Lignin-Decomposing Actinobacteria from Soil.</title>
        <authorList>
            <person name="Roh S.G."/>
            <person name="Kim S.B."/>
        </authorList>
    </citation>
    <scope>NUCLEOTIDE SEQUENCE [LARGE SCALE GENOMIC DNA]</scope>
    <source>
        <strain evidence="8 9">MMS17-GH009</strain>
    </source>
</reference>
<accession>A0A372ZMK6</accession>
<dbReference type="Pfam" id="PF08281">
    <property type="entry name" value="Sigma70_r4_2"/>
    <property type="match status" value="1"/>
</dbReference>
<dbReference type="NCBIfam" id="TIGR02937">
    <property type="entry name" value="sigma70-ECF"/>
    <property type="match status" value="1"/>
</dbReference>
<dbReference type="Gene3D" id="1.10.10.10">
    <property type="entry name" value="Winged helix-like DNA-binding domain superfamily/Winged helix DNA-binding domain"/>
    <property type="match status" value="1"/>
</dbReference>
<feature type="domain" description="RNA polymerase sigma-70 region 2" evidence="6">
    <location>
        <begin position="13"/>
        <end position="77"/>
    </location>
</feature>
<name>A0A372ZMK6_9ACTN</name>
<proteinExistence type="inferred from homology"/>
<dbReference type="GO" id="GO:0003677">
    <property type="term" value="F:DNA binding"/>
    <property type="evidence" value="ECO:0007669"/>
    <property type="project" value="UniProtKB-KW"/>
</dbReference>
<dbReference type="CDD" id="cd06171">
    <property type="entry name" value="Sigma70_r4"/>
    <property type="match status" value="1"/>
</dbReference>
<sequence length="174" mass="19551">MTNATPPDFEEFVAACGPKLLRTAWLLTGDPHQAEDLLQTALAKVWPKWTRIAPDRPEAYLRKVLVNCHVSWWRRRWTGELPHGELPEPPPGPDPYDGVVLGRVVAEAVRSLPPRQRAVVVLRFFEDLSVEETAEALRCSTGTVKSQTHRALAGLRGRLPARELLLDGGPRERR</sequence>
<dbReference type="SUPFAM" id="SSF88946">
    <property type="entry name" value="Sigma2 domain of RNA polymerase sigma factors"/>
    <property type="match status" value="1"/>
</dbReference>
<dbReference type="InterPro" id="IPR014284">
    <property type="entry name" value="RNA_pol_sigma-70_dom"/>
</dbReference>
<dbReference type="InterPro" id="IPR013325">
    <property type="entry name" value="RNA_pol_sigma_r2"/>
</dbReference>
<organism evidence="8 9">
    <name type="scientific">Kitasatospora xanthocidica</name>
    <dbReference type="NCBI Taxonomy" id="83382"/>
    <lineage>
        <taxon>Bacteria</taxon>
        <taxon>Bacillati</taxon>
        <taxon>Actinomycetota</taxon>
        <taxon>Actinomycetes</taxon>
        <taxon>Kitasatosporales</taxon>
        <taxon>Streptomycetaceae</taxon>
        <taxon>Kitasatospora</taxon>
    </lineage>
</organism>
<dbReference type="AlphaFoldDB" id="A0A372ZMK6"/>
<dbReference type="InterPro" id="IPR013324">
    <property type="entry name" value="RNA_pol_sigma_r3/r4-like"/>
</dbReference>
<dbReference type="InterPro" id="IPR014325">
    <property type="entry name" value="RNA_pol_sigma-E_actinobac"/>
</dbReference>
<dbReference type="EMBL" id="QVIG01000001">
    <property type="protein sequence ID" value="RGD56475.1"/>
    <property type="molecule type" value="Genomic_DNA"/>
</dbReference>
<dbReference type="PANTHER" id="PTHR43133">
    <property type="entry name" value="RNA POLYMERASE ECF-TYPE SIGMA FACTO"/>
    <property type="match status" value="1"/>
</dbReference>
<evidence type="ECO:0000313" key="9">
    <source>
        <dbReference type="Proteomes" id="UP000263377"/>
    </source>
</evidence>
<comment type="caution">
    <text evidence="8">The sequence shown here is derived from an EMBL/GenBank/DDBJ whole genome shotgun (WGS) entry which is preliminary data.</text>
</comment>
<keyword evidence="4" id="KW-0238">DNA-binding</keyword>
<dbReference type="Proteomes" id="UP000263377">
    <property type="component" value="Unassembled WGS sequence"/>
</dbReference>
<dbReference type="GO" id="GO:0006352">
    <property type="term" value="P:DNA-templated transcription initiation"/>
    <property type="evidence" value="ECO:0007669"/>
    <property type="project" value="InterPro"/>
</dbReference>
<comment type="similarity">
    <text evidence="1">Belongs to the sigma-70 factor family. ECF subfamily.</text>
</comment>
<dbReference type="RefSeq" id="WP_117484922.1">
    <property type="nucleotide sequence ID" value="NZ_QVIG01000001.1"/>
</dbReference>
<protein>
    <submittedName>
        <fullName evidence="8">SigE family RNA polymerase sigma factor</fullName>
    </submittedName>
</protein>
<dbReference type="InterPro" id="IPR036388">
    <property type="entry name" value="WH-like_DNA-bd_sf"/>
</dbReference>
<evidence type="ECO:0000313" key="8">
    <source>
        <dbReference type="EMBL" id="RGD56475.1"/>
    </source>
</evidence>
<evidence type="ECO:0000256" key="3">
    <source>
        <dbReference type="ARBA" id="ARBA00023082"/>
    </source>
</evidence>
<keyword evidence="3" id="KW-0731">Sigma factor</keyword>
<dbReference type="InterPro" id="IPR007627">
    <property type="entry name" value="RNA_pol_sigma70_r2"/>
</dbReference>
<dbReference type="Gene3D" id="1.10.1740.10">
    <property type="match status" value="1"/>
</dbReference>
<feature type="domain" description="RNA polymerase sigma factor 70 region 4 type 2" evidence="7">
    <location>
        <begin position="105"/>
        <end position="153"/>
    </location>
</feature>
<evidence type="ECO:0000256" key="1">
    <source>
        <dbReference type="ARBA" id="ARBA00010641"/>
    </source>
</evidence>
<evidence type="ECO:0000259" key="6">
    <source>
        <dbReference type="Pfam" id="PF04542"/>
    </source>
</evidence>
<dbReference type="Pfam" id="PF04542">
    <property type="entry name" value="Sigma70_r2"/>
    <property type="match status" value="1"/>
</dbReference>
<keyword evidence="2" id="KW-0805">Transcription regulation</keyword>
<dbReference type="InterPro" id="IPR013249">
    <property type="entry name" value="RNA_pol_sigma70_r4_t2"/>
</dbReference>
<dbReference type="InterPro" id="IPR039425">
    <property type="entry name" value="RNA_pol_sigma-70-like"/>
</dbReference>
<keyword evidence="5" id="KW-0804">Transcription</keyword>
<dbReference type="SUPFAM" id="SSF88659">
    <property type="entry name" value="Sigma3 and sigma4 domains of RNA polymerase sigma factors"/>
    <property type="match status" value="1"/>
</dbReference>
<evidence type="ECO:0000256" key="5">
    <source>
        <dbReference type="ARBA" id="ARBA00023163"/>
    </source>
</evidence>
<gene>
    <name evidence="8" type="ORF">DR950_00525</name>
</gene>
<evidence type="ECO:0000256" key="2">
    <source>
        <dbReference type="ARBA" id="ARBA00023015"/>
    </source>
</evidence>
<evidence type="ECO:0000256" key="4">
    <source>
        <dbReference type="ARBA" id="ARBA00023125"/>
    </source>
</evidence>
<dbReference type="NCBIfam" id="TIGR02983">
    <property type="entry name" value="SigE-fam_strep"/>
    <property type="match status" value="1"/>
</dbReference>
<keyword evidence="9" id="KW-1185">Reference proteome</keyword>
<dbReference type="GO" id="GO:0016987">
    <property type="term" value="F:sigma factor activity"/>
    <property type="evidence" value="ECO:0007669"/>
    <property type="project" value="UniProtKB-KW"/>
</dbReference>
<evidence type="ECO:0000259" key="7">
    <source>
        <dbReference type="Pfam" id="PF08281"/>
    </source>
</evidence>
<dbReference type="PANTHER" id="PTHR43133:SF50">
    <property type="entry name" value="ECF RNA POLYMERASE SIGMA FACTOR SIGM"/>
    <property type="match status" value="1"/>
</dbReference>